<keyword evidence="2" id="KW-1185">Reference proteome</keyword>
<dbReference type="RefSeq" id="WP_148032590.1">
    <property type="nucleotide sequence ID" value="NZ_BAABFD010000021.1"/>
</dbReference>
<dbReference type="Proteomes" id="UP001212498">
    <property type="component" value="Unassembled WGS sequence"/>
</dbReference>
<dbReference type="PANTHER" id="PTHR22603:SF66">
    <property type="entry name" value="ETHANOLAMINE KINASE"/>
    <property type="match status" value="1"/>
</dbReference>
<gene>
    <name evidence="1" type="ORF">OUY24_28785</name>
</gene>
<protein>
    <submittedName>
        <fullName evidence="1">Phosphotransferase family protein</fullName>
    </submittedName>
</protein>
<name>A0ABT4T666_9ACTN</name>
<reference evidence="1 2" key="1">
    <citation type="submission" date="2022-11" db="EMBL/GenBank/DDBJ databases">
        <title>Nonomuraea corallina sp. nov., a new species of the genus Nonomuraea isolated from sea side sediment in Thai sea.</title>
        <authorList>
            <person name="Ngamcharungchit C."/>
            <person name="Matsumoto A."/>
            <person name="Suriyachadkun C."/>
            <person name="Panbangred W."/>
            <person name="Inahashi Y."/>
            <person name="Intra B."/>
        </authorList>
    </citation>
    <scope>NUCLEOTIDE SEQUENCE [LARGE SCALE GENOMIC DNA]</scope>
    <source>
        <strain evidence="1 2">DSM 43553</strain>
    </source>
</reference>
<dbReference type="Gene3D" id="3.30.200.20">
    <property type="entry name" value="Phosphorylase Kinase, domain 1"/>
    <property type="match status" value="1"/>
</dbReference>
<evidence type="ECO:0000313" key="2">
    <source>
        <dbReference type="Proteomes" id="UP001212498"/>
    </source>
</evidence>
<proteinExistence type="predicted"/>
<dbReference type="CDD" id="cd05151">
    <property type="entry name" value="ChoK-like"/>
    <property type="match status" value="1"/>
</dbReference>
<dbReference type="InterPro" id="IPR011009">
    <property type="entry name" value="Kinase-like_dom_sf"/>
</dbReference>
<dbReference type="PANTHER" id="PTHR22603">
    <property type="entry name" value="CHOLINE/ETHANOALAMINE KINASE"/>
    <property type="match status" value="1"/>
</dbReference>
<dbReference type="SUPFAM" id="SSF56112">
    <property type="entry name" value="Protein kinase-like (PK-like)"/>
    <property type="match status" value="1"/>
</dbReference>
<sequence length="300" mass="33608">MAVLEILDRIPLLSGVPRSVEELPGGLTNRNFKVTTDGGTFVVRVFGGDGSLLFIDRDAEHLATLAAAEAGVGAPVHAYLPGEGLVVGYIPGRTFTEADVRDPANLPRLAETCRRLHAGPRFPREFDMFDVQRRYLGIVRERGFRLPARYLEFMPQVAQIQKCLEVRREATVPCNNDLLAGNIIDDGQRLWLIDYEYAGNNDPCFELGNLWSESDLSPGQLEELVTAYYGRRLRHKIARARLLGLMAKYGWTLWASIQDGADQPIDFDFWSWGMEKYERAVAEFTGAELPSLMDEAARAD</sequence>
<accession>A0ABT4T666</accession>
<organism evidence="1 2">
    <name type="scientific">Nonomuraea ferruginea</name>
    <dbReference type="NCBI Taxonomy" id="46174"/>
    <lineage>
        <taxon>Bacteria</taxon>
        <taxon>Bacillati</taxon>
        <taxon>Actinomycetota</taxon>
        <taxon>Actinomycetes</taxon>
        <taxon>Streptosporangiales</taxon>
        <taxon>Streptosporangiaceae</taxon>
        <taxon>Nonomuraea</taxon>
    </lineage>
</organism>
<dbReference type="EMBL" id="JAPNUD010000104">
    <property type="protein sequence ID" value="MDA0644643.1"/>
    <property type="molecule type" value="Genomic_DNA"/>
</dbReference>
<evidence type="ECO:0000313" key="1">
    <source>
        <dbReference type="EMBL" id="MDA0644643.1"/>
    </source>
</evidence>
<dbReference type="Pfam" id="PF01633">
    <property type="entry name" value="Choline_kinase"/>
    <property type="match status" value="1"/>
</dbReference>
<comment type="caution">
    <text evidence="1">The sequence shown here is derived from an EMBL/GenBank/DDBJ whole genome shotgun (WGS) entry which is preliminary data.</text>
</comment>
<dbReference type="Gene3D" id="3.90.1200.10">
    <property type="match status" value="1"/>
</dbReference>